<evidence type="ECO:0000256" key="1">
    <source>
        <dbReference type="ARBA" id="ARBA00001966"/>
    </source>
</evidence>
<evidence type="ECO:0000259" key="7">
    <source>
        <dbReference type="PROSITE" id="PS51918"/>
    </source>
</evidence>
<dbReference type="NCBIfam" id="TIGR04085">
    <property type="entry name" value="rSAM_more_4Fe4S"/>
    <property type="match status" value="1"/>
</dbReference>
<dbReference type="SFLD" id="SFLDG01067">
    <property type="entry name" value="SPASM/twitch_domain_containing"/>
    <property type="match status" value="1"/>
</dbReference>
<evidence type="ECO:0000256" key="2">
    <source>
        <dbReference type="ARBA" id="ARBA00022691"/>
    </source>
</evidence>
<evidence type="ECO:0000256" key="5">
    <source>
        <dbReference type="ARBA" id="ARBA00023014"/>
    </source>
</evidence>
<dbReference type="SFLD" id="SFLDS00029">
    <property type="entry name" value="Radical_SAM"/>
    <property type="match status" value="1"/>
</dbReference>
<organism evidence="8">
    <name type="scientific">Bacteroides intestinalis</name>
    <dbReference type="NCBI Taxonomy" id="329854"/>
    <lineage>
        <taxon>Bacteria</taxon>
        <taxon>Pseudomonadati</taxon>
        <taxon>Bacteroidota</taxon>
        <taxon>Bacteroidia</taxon>
        <taxon>Bacteroidales</taxon>
        <taxon>Bacteroidaceae</taxon>
        <taxon>Bacteroides</taxon>
    </lineage>
</organism>
<proteinExistence type="inferred from homology"/>
<dbReference type="GO" id="GO:0051536">
    <property type="term" value="F:iron-sulfur cluster binding"/>
    <property type="evidence" value="ECO:0007669"/>
    <property type="project" value="UniProtKB-KW"/>
</dbReference>
<comment type="cofactor">
    <cofactor evidence="1">
        <name>[4Fe-4S] cluster</name>
        <dbReference type="ChEBI" id="CHEBI:49883"/>
    </cofactor>
</comment>
<evidence type="ECO:0000256" key="3">
    <source>
        <dbReference type="ARBA" id="ARBA00022723"/>
    </source>
</evidence>
<dbReference type="GO" id="GO:0046872">
    <property type="term" value="F:metal ion binding"/>
    <property type="evidence" value="ECO:0007669"/>
    <property type="project" value="UniProtKB-KW"/>
</dbReference>
<dbReference type="EMBL" id="LTDF01000165">
    <property type="protein sequence ID" value="KXT42639.1"/>
    <property type="molecule type" value="Genomic_DNA"/>
</dbReference>
<dbReference type="SUPFAM" id="SSF102114">
    <property type="entry name" value="Radical SAM enzymes"/>
    <property type="match status" value="1"/>
</dbReference>
<reference evidence="8 9" key="1">
    <citation type="submission" date="2016-02" db="EMBL/GenBank/DDBJ databases">
        <authorList>
            <person name="Wen L."/>
            <person name="He K."/>
            <person name="Yang H."/>
        </authorList>
    </citation>
    <scope>NUCLEOTIDE SEQUENCE [LARGE SCALE GENOMIC DNA]</scope>
    <source>
        <strain evidence="8 9">KLE1704</strain>
    </source>
</reference>
<gene>
    <name evidence="8" type="ORF">HMPREF2531_04708</name>
</gene>
<feature type="domain" description="Radical SAM core" evidence="7">
    <location>
        <begin position="87"/>
        <end position="312"/>
    </location>
</feature>
<dbReference type="InterPro" id="IPR058240">
    <property type="entry name" value="rSAM_sf"/>
</dbReference>
<dbReference type="RefSeq" id="WP_061437957.1">
    <property type="nucleotide sequence ID" value="NZ_KQ968737.1"/>
</dbReference>
<evidence type="ECO:0000256" key="4">
    <source>
        <dbReference type="ARBA" id="ARBA00023004"/>
    </source>
</evidence>
<dbReference type="InterPro" id="IPR013785">
    <property type="entry name" value="Aldolase_TIM"/>
</dbReference>
<evidence type="ECO:0000256" key="6">
    <source>
        <dbReference type="ARBA" id="ARBA00023601"/>
    </source>
</evidence>
<name>A0A139KTY8_9BACE</name>
<keyword evidence="4" id="KW-0408">Iron</keyword>
<evidence type="ECO:0000313" key="9">
    <source>
        <dbReference type="Proteomes" id="UP000070319"/>
    </source>
</evidence>
<dbReference type="InterPro" id="IPR007197">
    <property type="entry name" value="rSAM"/>
</dbReference>
<comment type="caution">
    <text evidence="8">The sequence shown here is derived from an EMBL/GenBank/DDBJ whole genome shotgun (WGS) entry which is preliminary data.</text>
</comment>
<protein>
    <submittedName>
        <fullName evidence="8">Radical SAM domain protein</fullName>
    </submittedName>
</protein>
<comment type="similarity">
    <text evidence="6">Belongs to the radical SAM superfamily. Anaerobic sulfatase-maturating enzyme family.</text>
</comment>
<keyword evidence="5" id="KW-0411">Iron-sulfur</keyword>
<dbReference type="PANTHER" id="PTHR43273">
    <property type="entry name" value="ANAEROBIC SULFATASE-MATURATING ENZYME HOMOLOG ASLB-RELATED"/>
    <property type="match status" value="1"/>
</dbReference>
<keyword evidence="3" id="KW-0479">Metal-binding</keyword>
<dbReference type="Pfam" id="PF04055">
    <property type="entry name" value="Radical_SAM"/>
    <property type="match status" value="1"/>
</dbReference>
<dbReference type="PATRIC" id="fig|329854.7.peg.4780"/>
<dbReference type="CDD" id="cd01335">
    <property type="entry name" value="Radical_SAM"/>
    <property type="match status" value="1"/>
</dbReference>
<dbReference type="InterPro" id="IPR023885">
    <property type="entry name" value="4Fe4S-binding_SPASM_dom"/>
</dbReference>
<dbReference type="AlphaFoldDB" id="A0A139KTY8"/>
<dbReference type="SFLD" id="SFLDG01384">
    <property type="entry name" value="thioether_bond_formation_requi"/>
    <property type="match status" value="1"/>
</dbReference>
<dbReference type="SFLD" id="SFLDG01386">
    <property type="entry name" value="main_SPASM_domain-containing"/>
    <property type="match status" value="1"/>
</dbReference>
<dbReference type="UniPathway" id="UPA00782"/>
<dbReference type="Gene3D" id="3.20.20.70">
    <property type="entry name" value="Aldolase class I"/>
    <property type="match status" value="1"/>
</dbReference>
<sequence>MRTSSYNIIVKVDNEAGRYALLNSYTHAFDIVNQNVYQYLKNQGEYWDISNETKEKLVKRGYMTSLSKEDETELVKRLLNKIYDEVRLKNFGFHFIISYDCNLRCIYCYEDPVLNGCACLPKCRITKEQVDKAYEIIKDKDRTGKRSIHLYGGEPFLAENYEVLEYIVQKGKDLGYMFSVTSNGYDLDNYLDFLKENSKIFSFQITIDGVEDIHNKRKPHYKNKDSFAKIASNVDSLLKIGIPISIRINTDPYSMERIDELLSYFKEKDWFQYKNFKPYCALLRKDVPINSTKENISKEMFTQSEFYRTFCEKDLSEKCEGHFMCQDFEVQSVLSRLLLGKHVRHRSCFCGAQTSNIIFDPLGDIYSCWDVVGQKEQRVGRYMPDFVLENGAADRWFNSRVSEQKCVNCKYVFFCGGGCLANAYRVTGKVKSGECNDYPRLFGYGIRQLYNKKIKKGIDES</sequence>
<dbReference type="PROSITE" id="PS51918">
    <property type="entry name" value="RADICAL_SAM"/>
    <property type="match status" value="1"/>
</dbReference>
<evidence type="ECO:0000313" key="8">
    <source>
        <dbReference type="EMBL" id="KXT42639.1"/>
    </source>
</evidence>
<accession>A0A139KTY8</accession>
<dbReference type="PANTHER" id="PTHR43273:SF3">
    <property type="entry name" value="ANAEROBIC SULFATASE-MATURATING ENZYME HOMOLOG ASLB-RELATED"/>
    <property type="match status" value="1"/>
</dbReference>
<keyword evidence="2" id="KW-0949">S-adenosyl-L-methionine</keyword>
<dbReference type="Proteomes" id="UP000070319">
    <property type="component" value="Unassembled WGS sequence"/>
</dbReference>
<dbReference type="GO" id="GO:0016491">
    <property type="term" value="F:oxidoreductase activity"/>
    <property type="evidence" value="ECO:0007669"/>
    <property type="project" value="InterPro"/>
</dbReference>
<dbReference type="InterPro" id="IPR023867">
    <property type="entry name" value="Sulphatase_maturase_rSAM"/>
</dbReference>